<reference evidence="2 3" key="1">
    <citation type="journal article" date="2016" name="Sci. Rep.">
        <title>The Dendrobium catenatum Lindl. genome sequence provides insights into polysaccharide synthase, floral development and adaptive evolution.</title>
        <authorList>
            <person name="Zhang G.Q."/>
            <person name="Xu Q."/>
            <person name="Bian C."/>
            <person name="Tsai W.C."/>
            <person name="Yeh C.M."/>
            <person name="Liu K.W."/>
            <person name="Yoshida K."/>
            <person name="Zhang L.S."/>
            <person name="Chang S.B."/>
            <person name="Chen F."/>
            <person name="Shi Y."/>
            <person name="Su Y.Y."/>
            <person name="Zhang Y.Q."/>
            <person name="Chen L.J."/>
            <person name="Yin Y."/>
            <person name="Lin M."/>
            <person name="Huang H."/>
            <person name="Deng H."/>
            <person name="Wang Z.W."/>
            <person name="Zhu S.L."/>
            <person name="Zhao X."/>
            <person name="Deng C."/>
            <person name="Niu S.C."/>
            <person name="Huang J."/>
            <person name="Wang M."/>
            <person name="Liu G.H."/>
            <person name="Yang H.J."/>
            <person name="Xiao X.J."/>
            <person name="Hsiao Y.Y."/>
            <person name="Wu W.L."/>
            <person name="Chen Y.Y."/>
            <person name="Mitsuda N."/>
            <person name="Ohme-Takagi M."/>
            <person name="Luo Y.B."/>
            <person name="Van de Peer Y."/>
            <person name="Liu Z.J."/>
        </authorList>
    </citation>
    <scope>NUCLEOTIDE SEQUENCE [LARGE SCALE GENOMIC DNA]</scope>
    <source>
        <tissue evidence="2">The whole plant</tissue>
    </source>
</reference>
<dbReference type="STRING" id="906689.A0A2I0VVN4"/>
<sequence>MLMFLSLASIASALRIGVSSYYIQPYFPSACFGDQKNGVYLASVNDELWDGGNICGQYYQVYCPNALNSGEQQPCSKIGDTIGALVTVVDHCNDCGGATMLLSQEIFQMIANIDVGRIQLNYKKFQPYD</sequence>
<proteinExistence type="predicted"/>
<gene>
    <name evidence="2" type="primary">CjBAp12</name>
    <name evidence="2" type="ORF">MA16_Dca020394</name>
</gene>
<dbReference type="GO" id="GO:0048046">
    <property type="term" value="C:apoplast"/>
    <property type="evidence" value="ECO:0007669"/>
    <property type="project" value="InterPro"/>
</dbReference>
<protein>
    <submittedName>
        <fullName evidence="2">EG45-like domain containing protein</fullName>
    </submittedName>
</protein>
<evidence type="ECO:0000259" key="1">
    <source>
        <dbReference type="PROSITE" id="PS50842"/>
    </source>
</evidence>
<dbReference type="GO" id="GO:0009627">
    <property type="term" value="P:systemic acquired resistance"/>
    <property type="evidence" value="ECO:0007669"/>
    <property type="project" value="InterPro"/>
</dbReference>
<dbReference type="Gene3D" id="2.40.40.10">
    <property type="entry name" value="RlpA-like domain"/>
    <property type="match status" value="1"/>
</dbReference>
<dbReference type="PANTHER" id="PTHR47295:SF2">
    <property type="entry name" value="EG45-LIKE DOMAIN CONTAINING PROTEIN 1-RELATED"/>
    <property type="match status" value="1"/>
</dbReference>
<dbReference type="InterPro" id="IPR009009">
    <property type="entry name" value="RlpA-like_DPBB"/>
</dbReference>
<evidence type="ECO:0000313" key="2">
    <source>
        <dbReference type="EMBL" id="PKU67468.1"/>
    </source>
</evidence>
<dbReference type="Proteomes" id="UP000233837">
    <property type="component" value="Unassembled WGS sequence"/>
</dbReference>
<reference evidence="2 3" key="2">
    <citation type="journal article" date="2017" name="Nature">
        <title>The Apostasia genome and the evolution of orchids.</title>
        <authorList>
            <person name="Zhang G.Q."/>
            <person name="Liu K.W."/>
            <person name="Li Z."/>
            <person name="Lohaus R."/>
            <person name="Hsiao Y.Y."/>
            <person name="Niu S.C."/>
            <person name="Wang J.Y."/>
            <person name="Lin Y.C."/>
            <person name="Xu Q."/>
            <person name="Chen L.J."/>
            <person name="Yoshida K."/>
            <person name="Fujiwara S."/>
            <person name="Wang Z.W."/>
            <person name="Zhang Y.Q."/>
            <person name="Mitsuda N."/>
            <person name="Wang M."/>
            <person name="Liu G.H."/>
            <person name="Pecoraro L."/>
            <person name="Huang H.X."/>
            <person name="Xiao X.J."/>
            <person name="Lin M."/>
            <person name="Wu X.Y."/>
            <person name="Wu W.L."/>
            <person name="Chen Y.Y."/>
            <person name="Chang S.B."/>
            <person name="Sakamoto S."/>
            <person name="Ohme-Takagi M."/>
            <person name="Yagi M."/>
            <person name="Zeng S.J."/>
            <person name="Shen C.Y."/>
            <person name="Yeh C.M."/>
            <person name="Luo Y.B."/>
            <person name="Tsai W.C."/>
            <person name="Van de Peer Y."/>
            <person name="Liu Z.J."/>
        </authorList>
    </citation>
    <scope>NUCLEOTIDE SEQUENCE [LARGE SCALE GENOMIC DNA]</scope>
    <source>
        <tissue evidence="2">The whole plant</tissue>
    </source>
</reference>
<dbReference type="PROSITE" id="PS50842">
    <property type="entry name" value="EXPANSIN_EG45"/>
    <property type="match status" value="1"/>
</dbReference>
<dbReference type="AlphaFoldDB" id="A0A2I0VVN4"/>
<dbReference type="InterPro" id="IPR036908">
    <property type="entry name" value="RlpA-like_sf"/>
</dbReference>
<dbReference type="InterPro" id="IPR044206">
    <property type="entry name" value="EGC1/2"/>
</dbReference>
<feature type="domain" description="Expansin-like EG45" evidence="1">
    <location>
        <begin position="16"/>
        <end position="124"/>
    </location>
</feature>
<dbReference type="InterPro" id="IPR007112">
    <property type="entry name" value="Expansin/allergen_DPBB_dom"/>
</dbReference>
<dbReference type="PANTHER" id="PTHR47295">
    <property type="entry name" value="EG45-LIKE DOMAIN CONTAINING PROTEIN 1-RELATED"/>
    <property type="match status" value="1"/>
</dbReference>
<dbReference type="Pfam" id="PF03330">
    <property type="entry name" value="DPBB_1"/>
    <property type="match status" value="1"/>
</dbReference>
<organism evidence="2 3">
    <name type="scientific">Dendrobium catenatum</name>
    <dbReference type="NCBI Taxonomy" id="906689"/>
    <lineage>
        <taxon>Eukaryota</taxon>
        <taxon>Viridiplantae</taxon>
        <taxon>Streptophyta</taxon>
        <taxon>Embryophyta</taxon>
        <taxon>Tracheophyta</taxon>
        <taxon>Spermatophyta</taxon>
        <taxon>Magnoliopsida</taxon>
        <taxon>Liliopsida</taxon>
        <taxon>Asparagales</taxon>
        <taxon>Orchidaceae</taxon>
        <taxon>Epidendroideae</taxon>
        <taxon>Malaxideae</taxon>
        <taxon>Dendrobiinae</taxon>
        <taxon>Dendrobium</taxon>
    </lineage>
</organism>
<dbReference type="CDD" id="cd22269">
    <property type="entry name" value="DPBB_EG45-like"/>
    <property type="match status" value="1"/>
</dbReference>
<name>A0A2I0VVN4_9ASPA</name>
<keyword evidence="3" id="KW-1185">Reference proteome</keyword>
<evidence type="ECO:0000313" key="3">
    <source>
        <dbReference type="Proteomes" id="UP000233837"/>
    </source>
</evidence>
<accession>A0A2I0VVN4</accession>
<dbReference type="EMBL" id="KZ503194">
    <property type="protein sequence ID" value="PKU67468.1"/>
    <property type="molecule type" value="Genomic_DNA"/>
</dbReference>
<dbReference type="SUPFAM" id="SSF50685">
    <property type="entry name" value="Barwin-like endoglucanases"/>
    <property type="match status" value="1"/>
</dbReference>